<accession>A0ABS2WQC1</accession>
<reference evidence="1" key="1">
    <citation type="submission" date="2021-02" db="EMBL/GenBank/DDBJ databases">
        <title>Sulfurospirillum tamanensis sp. nov.</title>
        <authorList>
            <person name="Frolova A."/>
            <person name="Merkel A."/>
            <person name="Slobodkin A."/>
        </authorList>
    </citation>
    <scope>NUCLEOTIDE SEQUENCE</scope>
    <source>
        <strain evidence="1">T05b</strain>
    </source>
</reference>
<evidence type="ECO:0000313" key="1">
    <source>
        <dbReference type="EMBL" id="MBN2963782.1"/>
    </source>
</evidence>
<dbReference type="InterPro" id="IPR027417">
    <property type="entry name" value="P-loop_NTPase"/>
</dbReference>
<reference evidence="1" key="2">
    <citation type="submission" date="2021-02" db="EMBL/GenBank/DDBJ databases">
        <authorList>
            <person name="Merkel A.Y."/>
        </authorList>
    </citation>
    <scope>NUCLEOTIDE SEQUENCE</scope>
    <source>
        <strain evidence="1">T05b</strain>
    </source>
</reference>
<protein>
    <submittedName>
        <fullName evidence="1">DNA polymerase III subunit delta</fullName>
    </submittedName>
</protein>
<proteinExistence type="predicted"/>
<dbReference type="SUPFAM" id="SSF52540">
    <property type="entry name" value="P-loop containing nucleoside triphosphate hydrolases"/>
    <property type="match status" value="1"/>
</dbReference>
<name>A0ABS2WQC1_9BACT</name>
<evidence type="ECO:0000313" key="2">
    <source>
        <dbReference type="Proteomes" id="UP000703590"/>
    </source>
</evidence>
<gene>
    <name evidence="1" type="ORF">JWV37_03225</name>
</gene>
<dbReference type="EMBL" id="JAFHKK010000004">
    <property type="protein sequence ID" value="MBN2963782.1"/>
    <property type="molecule type" value="Genomic_DNA"/>
</dbReference>
<comment type="caution">
    <text evidence="1">The sequence shown here is derived from an EMBL/GenBank/DDBJ whole genome shotgun (WGS) entry which is preliminary data.</text>
</comment>
<dbReference type="Gene3D" id="3.40.50.300">
    <property type="entry name" value="P-loop containing nucleotide triphosphate hydrolases"/>
    <property type="match status" value="1"/>
</dbReference>
<organism evidence="1 2">
    <name type="scientific">Sulfurospirillum tamanense</name>
    <dbReference type="NCBI Taxonomy" id="2813362"/>
    <lineage>
        <taxon>Bacteria</taxon>
        <taxon>Pseudomonadati</taxon>
        <taxon>Campylobacterota</taxon>
        <taxon>Epsilonproteobacteria</taxon>
        <taxon>Campylobacterales</taxon>
        <taxon>Sulfurospirillaceae</taxon>
        <taxon>Sulfurospirillum</taxon>
    </lineage>
</organism>
<keyword evidence="2" id="KW-1185">Reference proteome</keyword>
<sequence>MSSEPTSYITVVPDLEAFEASLLHSHSKNRLKLFIKDDFLVEDAKAVIKEAYVAEASVKVIALGAKSYNIYAQNTLLKVLEEPPHNTVFIVGALSKTSLLPTIRSRLPVVSLVQEKLSFTTSLRFRSLGLKEIYAFVQARKFLERQELKTLLQTIVIEATQQGVRFTHQDLELFGVLVQLAELNSRAHNLLMTQLLTIYQRVRS</sequence>
<dbReference type="RefSeq" id="WP_205458223.1">
    <property type="nucleotide sequence ID" value="NZ_JAFHKK010000004.1"/>
</dbReference>
<dbReference type="Proteomes" id="UP000703590">
    <property type="component" value="Unassembled WGS sequence"/>
</dbReference>
<dbReference type="Pfam" id="PF13177">
    <property type="entry name" value="DNA_pol3_delta2"/>
    <property type="match status" value="1"/>
</dbReference>
<dbReference type="NCBIfam" id="NF006296">
    <property type="entry name" value="PRK08485.1"/>
    <property type="match status" value="1"/>
</dbReference>